<dbReference type="RefSeq" id="WP_349351889.1">
    <property type="nucleotide sequence ID" value="NZ_CP157804.1"/>
</dbReference>
<feature type="transmembrane region" description="Helical" evidence="4">
    <location>
        <begin position="39"/>
        <end position="61"/>
    </location>
</feature>
<dbReference type="SMART" id="SM00342">
    <property type="entry name" value="HTH_ARAC"/>
    <property type="match status" value="1"/>
</dbReference>
<evidence type="ECO:0000313" key="6">
    <source>
        <dbReference type="EMBL" id="XBQ23157.1"/>
    </source>
</evidence>
<feature type="transmembrane region" description="Helical" evidence="4">
    <location>
        <begin position="6"/>
        <end position="27"/>
    </location>
</feature>
<keyword evidence="1" id="KW-0805">Transcription regulation</keyword>
<dbReference type="InterPro" id="IPR018060">
    <property type="entry name" value="HTH_AraC"/>
</dbReference>
<dbReference type="SUPFAM" id="SSF46689">
    <property type="entry name" value="Homeodomain-like"/>
    <property type="match status" value="1"/>
</dbReference>
<organism evidence="6">
    <name type="scientific">Flagellimonas sp. MMG031</name>
    <dbReference type="NCBI Taxonomy" id="3158549"/>
    <lineage>
        <taxon>Bacteria</taxon>
        <taxon>Pseudomonadati</taxon>
        <taxon>Bacteroidota</taxon>
        <taxon>Flavobacteriia</taxon>
        <taxon>Flavobacteriales</taxon>
        <taxon>Flavobacteriaceae</taxon>
        <taxon>Flagellimonas</taxon>
    </lineage>
</organism>
<dbReference type="EMBL" id="CP157804">
    <property type="protein sequence ID" value="XBQ23157.1"/>
    <property type="molecule type" value="Genomic_DNA"/>
</dbReference>
<keyword evidence="4" id="KW-0812">Transmembrane</keyword>
<dbReference type="GO" id="GO:0003700">
    <property type="term" value="F:DNA-binding transcription factor activity"/>
    <property type="evidence" value="ECO:0007669"/>
    <property type="project" value="InterPro"/>
</dbReference>
<evidence type="ECO:0000256" key="3">
    <source>
        <dbReference type="ARBA" id="ARBA00023163"/>
    </source>
</evidence>
<evidence type="ECO:0000256" key="1">
    <source>
        <dbReference type="ARBA" id="ARBA00023015"/>
    </source>
</evidence>
<keyword evidence="4" id="KW-1133">Transmembrane helix</keyword>
<dbReference type="AlphaFoldDB" id="A0AAU7MY42"/>
<feature type="domain" description="HTH araC/xylS-type" evidence="5">
    <location>
        <begin position="264"/>
        <end position="368"/>
    </location>
</feature>
<evidence type="ECO:0000259" key="5">
    <source>
        <dbReference type="PROSITE" id="PS01124"/>
    </source>
</evidence>
<evidence type="ECO:0000256" key="2">
    <source>
        <dbReference type="ARBA" id="ARBA00023125"/>
    </source>
</evidence>
<dbReference type="Gene3D" id="1.10.10.60">
    <property type="entry name" value="Homeodomain-like"/>
    <property type="match status" value="2"/>
</dbReference>
<gene>
    <name evidence="6" type="ORF">ABNE31_16310</name>
</gene>
<dbReference type="PANTHER" id="PTHR43280:SF29">
    <property type="entry name" value="ARAC-FAMILY TRANSCRIPTIONAL REGULATOR"/>
    <property type="match status" value="1"/>
</dbReference>
<dbReference type="PROSITE" id="PS01124">
    <property type="entry name" value="HTH_ARAC_FAMILY_2"/>
    <property type="match status" value="1"/>
</dbReference>
<keyword evidence="3" id="KW-0804">Transcription</keyword>
<dbReference type="InterPro" id="IPR009057">
    <property type="entry name" value="Homeodomain-like_sf"/>
</dbReference>
<keyword evidence="4" id="KW-0472">Membrane</keyword>
<protein>
    <submittedName>
        <fullName evidence="6">Helix-turn-helix domain-containing protein</fullName>
    </submittedName>
</protein>
<feature type="transmembrane region" description="Helical" evidence="4">
    <location>
        <begin position="215"/>
        <end position="233"/>
    </location>
</feature>
<name>A0AAU7MY42_9FLAO</name>
<accession>A0AAU7MY42</accession>
<dbReference type="KEGG" id="fld:ABNE31_16310"/>
<dbReference type="Pfam" id="PF12833">
    <property type="entry name" value="HTH_18"/>
    <property type="match status" value="1"/>
</dbReference>
<keyword evidence="2" id="KW-0238">DNA-binding</keyword>
<feature type="transmembrane region" description="Helical" evidence="4">
    <location>
        <begin position="182"/>
        <end position="200"/>
    </location>
</feature>
<sequence>MTSPNPILSTIIFVFAFQAIVLGVLLVTKRPPKQSNIFLSLLIFFFALMALNIGLVNILWSSCMIDVFRYMQLELLYGIGPALYFYTKSVTDKEFVFSKRDAIHFVPVVLEFIFYRTAFYRLGADGLYQTPAHPYTKIYLAEQWLGSFSIMSYAIISLWLLFQYQSWLKQRYSNLEHKSLRWLQLPIIIYALFWIGWNFFAEVDKYFFDKSLKEYYVLPTFVGLAIVTCWIGFKGYLKTLKETSGYASKKSKPTLDDLNPDLAKQLTELMEKKKPYLNSDLDLNTLAELLEVSPKQVSQTINRSFSKNFYEYVNSYRIEAFKELVAQPENKKLTLLGLAFECGFNSKSTFNDVFKKSTGKTPSQYAKQLKNKSERKQSVVS</sequence>
<feature type="transmembrane region" description="Helical" evidence="4">
    <location>
        <begin position="102"/>
        <end position="123"/>
    </location>
</feature>
<reference evidence="6" key="1">
    <citation type="submission" date="2024-05" db="EMBL/GenBank/DDBJ databases">
        <title>Draft Genome Sequences of Flagellimonas sp. MMG031 and Marinobacter sp. MMG032 Isolated from the dinoflagellate Symbiodinium pilosum.</title>
        <authorList>
            <person name="Shikuma N.J."/>
            <person name="Farrell M.V."/>
        </authorList>
    </citation>
    <scope>NUCLEOTIDE SEQUENCE</scope>
    <source>
        <strain evidence="6">MMG031</strain>
    </source>
</reference>
<evidence type="ECO:0000256" key="4">
    <source>
        <dbReference type="SAM" id="Phobius"/>
    </source>
</evidence>
<dbReference type="GO" id="GO:0043565">
    <property type="term" value="F:sequence-specific DNA binding"/>
    <property type="evidence" value="ECO:0007669"/>
    <property type="project" value="InterPro"/>
</dbReference>
<feature type="transmembrane region" description="Helical" evidence="4">
    <location>
        <begin position="143"/>
        <end position="162"/>
    </location>
</feature>
<proteinExistence type="predicted"/>
<dbReference type="PANTHER" id="PTHR43280">
    <property type="entry name" value="ARAC-FAMILY TRANSCRIPTIONAL REGULATOR"/>
    <property type="match status" value="1"/>
</dbReference>